<evidence type="ECO:0000259" key="1">
    <source>
        <dbReference type="Pfam" id="PF10502"/>
    </source>
</evidence>
<dbReference type="InterPro" id="IPR036286">
    <property type="entry name" value="LexA/Signal_pep-like_sf"/>
</dbReference>
<protein>
    <recommendedName>
        <fullName evidence="1">Peptidase S26 domain-containing protein</fullName>
    </recommendedName>
</protein>
<reference evidence="2 3" key="1">
    <citation type="submission" date="2020-03" db="EMBL/GenBank/DDBJ databases">
        <authorList>
            <consortium name="Genoscope - CEA"/>
            <person name="William W."/>
        </authorList>
    </citation>
    <scope>NUCLEOTIDE SEQUENCE [LARGE SCALE GENOMIC DNA]</scope>
    <source>
        <strain evidence="3">DSM 16959</strain>
    </source>
</reference>
<gene>
    <name evidence="2" type="ORF">DENOEST_1787</name>
</gene>
<feature type="domain" description="Peptidase S26" evidence="1">
    <location>
        <begin position="15"/>
        <end position="157"/>
    </location>
</feature>
<dbReference type="OrthoDB" id="5564030at2"/>
<organism evidence="2 3">
    <name type="scientific">Denitratisoma oestradiolicum</name>
    <dbReference type="NCBI Taxonomy" id="311182"/>
    <lineage>
        <taxon>Bacteria</taxon>
        <taxon>Pseudomonadati</taxon>
        <taxon>Pseudomonadota</taxon>
        <taxon>Betaproteobacteria</taxon>
        <taxon>Nitrosomonadales</taxon>
        <taxon>Sterolibacteriaceae</taxon>
        <taxon>Denitratisoma</taxon>
    </lineage>
</organism>
<keyword evidence="3" id="KW-1185">Reference proteome</keyword>
<sequence>MRSRYSTWQEIRFPLILWLMAAYLAVSGSYMLAFNLTESLPGTVFVICKDTFPDSGEFVAFRWERNWPYPKGSIFVKRLVGLPGSRVTTQGRDFYVDGRAVGQAKERARTGEPLIPGPVGVIPEGSYYVAGGHPDSLDSRYQLTGWVKRNQIIGRAFRLI</sequence>
<dbReference type="RefSeq" id="WP_145768973.1">
    <property type="nucleotide sequence ID" value="NZ_LR778301.1"/>
</dbReference>
<name>A0A6S6XVN1_9PROT</name>
<accession>A0A6S6XVN1</accession>
<proteinExistence type="predicted"/>
<evidence type="ECO:0000313" key="3">
    <source>
        <dbReference type="Proteomes" id="UP000515733"/>
    </source>
</evidence>
<dbReference type="Pfam" id="PF10502">
    <property type="entry name" value="Peptidase_S26"/>
    <property type="match status" value="1"/>
</dbReference>
<dbReference type="AlphaFoldDB" id="A0A6S6XVN1"/>
<evidence type="ECO:0000313" key="2">
    <source>
        <dbReference type="EMBL" id="CAB1368952.1"/>
    </source>
</evidence>
<dbReference type="InterPro" id="IPR019533">
    <property type="entry name" value="Peptidase_S26"/>
</dbReference>
<dbReference type="KEGG" id="doe:DENOEST_1787"/>
<dbReference type="Gene3D" id="2.10.109.10">
    <property type="entry name" value="Umud Fragment, subunit A"/>
    <property type="match status" value="1"/>
</dbReference>
<dbReference type="EMBL" id="LR778301">
    <property type="protein sequence ID" value="CAB1368952.1"/>
    <property type="molecule type" value="Genomic_DNA"/>
</dbReference>
<dbReference type="GO" id="GO:0004252">
    <property type="term" value="F:serine-type endopeptidase activity"/>
    <property type="evidence" value="ECO:0007669"/>
    <property type="project" value="InterPro"/>
</dbReference>
<dbReference type="GO" id="GO:0006465">
    <property type="term" value="P:signal peptide processing"/>
    <property type="evidence" value="ECO:0007669"/>
    <property type="project" value="InterPro"/>
</dbReference>
<dbReference type="Proteomes" id="UP000515733">
    <property type="component" value="Chromosome"/>
</dbReference>
<dbReference type="SUPFAM" id="SSF51306">
    <property type="entry name" value="LexA/Signal peptidase"/>
    <property type="match status" value="1"/>
</dbReference>
<dbReference type="CDD" id="cd06462">
    <property type="entry name" value="Peptidase_S24_S26"/>
    <property type="match status" value="1"/>
</dbReference>